<gene>
    <name evidence="2" type="ORF">ACFO3U_00880</name>
</gene>
<feature type="transmembrane region" description="Helical" evidence="1">
    <location>
        <begin position="6"/>
        <end position="22"/>
    </location>
</feature>
<reference evidence="3" key="1">
    <citation type="journal article" date="2019" name="Int. J. Syst. Evol. Microbiol.">
        <title>The Global Catalogue of Microorganisms (GCM) 10K type strain sequencing project: providing services to taxonomists for standard genome sequencing and annotation.</title>
        <authorList>
            <consortium name="The Broad Institute Genomics Platform"/>
            <consortium name="The Broad Institute Genome Sequencing Center for Infectious Disease"/>
            <person name="Wu L."/>
            <person name="Ma J."/>
        </authorList>
    </citation>
    <scope>NUCLEOTIDE SEQUENCE [LARGE SCALE GENOMIC DNA]</scope>
    <source>
        <strain evidence="3">CCUG 50349</strain>
    </source>
</reference>
<dbReference type="Proteomes" id="UP001595885">
    <property type="component" value="Unassembled WGS sequence"/>
</dbReference>
<keyword evidence="1" id="KW-1133">Transmembrane helix</keyword>
<name>A0ABV9P2I1_9FLAO</name>
<evidence type="ECO:0000256" key="1">
    <source>
        <dbReference type="SAM" id="Phobius"/>
    </source>
</evidence>
<organism evidence="2 3">
    <name type="scientific">Flavobacterium ponti</name>
    <dbReference type="NCBI Taxonomy" id="665133"/>
    <lineage>
        <taxon>Bacteria</taxon>
        <taxon>Pseudomonadati</taxon>
        <taxon>Bacteroidota</taxon>
        <taxon>Flavobacteriia</taxon>
        <taxon>Flavobacteriales</taxon>
        <taxon>Flavobacteriaceae</taxon>
        <taxon>Flavobacterium</taxon>
    </lineage>
</organism>
<dbReference type="RefSeq" id="WP_379737522.1">
    <property type="nucleotide sequence ID" value="NZ_JBHSGW010000001.1"/>
</dbReference>
<proteinExistence type="predicted"/>
<dbReference type="EMBL" id="JBHSGW010000001">
    <property type="protein sequence ID" value="MFC4738540.1"/>
    <property type="molecule type" value="Genomic_DNA"/>
</dbReference>
<evidence type="ECO:0000313" key="3">
    <source>
        <dbReference type="Proteomes" id="UP001595885"/>
    </source>
</evidence>
<dbReference type="Pfam" id="PF12669">
    <property type="entry name" value="FeoB_associated"/>
    <property type="match status" value="1"/>
</dbReference>
<protein>
    <submittedName>
        <fullName evidence="2">FeoB-associated Cys-rich membrane protein</fullName>
    </submittedName>
</protein>
<evidence type="ECO:0000313" key="2">
    <source>
        <dbReference type="EMBL" id="MFC4738540.1"/>
    </source>
</evidence>
<keyword evidence="1" id="KW-0472">Membrane</keyword>
<comment type="caution">
    <text evidence="2">The sequence shown here is derived from an EMBL/GenBank/DDBJ whole genome shotgun (WGS) entry which is preliminary data.</text>
</comment>
<accession>A0ABV9P2I1</accession>
<keyword evidence="3" id="KW-1185">Reference proteome</keyword>
<keyword evidence="1" id="KW-0812">Transmembrane</keyword>
<sequence length="40" mass="4569">MQEILVYIALFIAVGFLLKKFFWKKSAKKSKSCGDDCACH</sequence>